<dbReference type="GO" id="GO:0071555">
    <property type="term" value="P:cell wall organization"/>
    <property type="evidence" value="ECO:0007669"/>
    <property type="project" value="UniProtKB-KW"/>
</dbReference>
<dbReference type="GO" id="GO:0008881">
    <property type="term" value="F:glutamate racemase activity"/>
    <property type="evidence" value="ECO:0007669"/>
    <property type="project" value="UniProtKB-UniRule"/>
</dbReference>
<dbReference type="EMBL" id="MHNK01000019">
    <property type="protein sequence ID" value="OGZ43183.1"/>
    <property type="molecule type" value="Genomic_DNA"/>
</dbReference>
<evidence type="ECO:0000256" key="5">
    <source>
        <dbReference type="ARBA" id="ARBA00023235"/>
    </source>
</evidence>
<dbReference type="InterPro" id="IPR004391">
    <property type="entry name" value="Glu_race"/>
</dbReference>
<keyword evidence="3 7" id="KW-0133">Cell shape</keyword>
<feature type="active site" description="Proton donor/acceptor" evidence="7">
    <location>
        <position position="77"/>
    </location>
</feature>
<keyword evidence="6 7" id="KW-0961">Cell wall biogenesis/degradation</keyword>
<dbReference type="GO" id="GO:0008360">
    <property type="term" value="P:regulation of cell shape"/>
    <property type="evidence" value="ECO:0007669"/>
    <property type="project" value="UniProtKB-KW"/>
</dbReference>
<dbReference type="InterPro" id="IPR015942">
    <property type="entry name" value="Asp/Glu/hydantoin_racemase"/>
</dbReference>
<evidence type="ECO:0000256" key="7">
    <source>
        <dbReference type="HAMAP-Rule" id="MF_00258"/>
    </source>
</evidence>
<feature type="binding site" evidence="7">
    <location>
        <begin position="45"/>
        <end position="46"/>
    </location>
    <ligand>
        <name>substrate</name>
    </ligand>
</feature>
<evidence type="ECO:0000313" key="9">
    <source>
        <dbReference type="Proteomes" id="UP000177480"/>
    </source>
</evidence>
<feature type="binding site" evidence="7">
    <location>
        <begin position="13"/>
        <end position="14"/>
    </location>
    <ligand>
        <name>substrate</name>
    </ligand>
</feature>
<dbReference type="EC" id="5.1.1.3" evidence="2 7"/>
<dbReference type="InterPro" id="IPR018187">
    <property type="entry name" value="Asp/Glu_racemase_AS_1"/>
</dbReference>
<comment type="caution">
    <text evidence="8">The sequence shown here is derived from an EMBL/GenBank/DDBJ whole genome shotgun (WGS) entry which is preliminary data.</text>
</comment>
<evidence type="ECO:0000313" key="8">
    <source>
        <dbReference type="EMBL" id="OGZ43183.1"/>
    </source>
</evidence>
<dbReference type="HAMAP" id="MF_00258">
    <property type="entry name" value="Glu_racemase"/>
    <property type="match status" value="1"/>
</dbReference>
<comment type="similarity">
    <text evidence="7">Belongs to the aspartate/glutamate racemases family.</text>
</comment>
<feature type="active site" description="Proton donor/acceptor" evidence="7">
    <location>
        <position position="191"/>
    </location>
</feature>
<dbReference type="InterPro" id="IPR001920">
    <property type="entry name" value="Asp/Glu_race"/>
</dbReference>
<evidence type="ECO:0000256" key="3">
    <source>
        <dbReference type="ARBA" id="ARBA00022960"/>
    </source>
</evidence>
<comment type="function">
    <text evidence="7">Provides the (R)-glutamate required for cell wall biosynthesis.</text>
</comment>
<feature type="binding site" evidence="7">
    <location>
        <begin position="192"/>
        <end position="193"/>
    </location>
    <ligand>
        <name>substrate</name>
    </ligand>
</feature>
<dbReference type="PANTHER" id="PTHR21198:SF2">
    <property type="entry name" value="GLUTAMATE RACEMASE"/>
    <property type="match status" value="1"/>
</dbReference>
<reference evidence="8 9" key="1">
    <citation type="journal article" date="2016" name="Nat. Commun.">
        <title>Thousands of microbial genomes shed light on interconnected biogeochemical processes in an aquifer system.</title>
        <authorList>
            <person name="Anantharaman K."/>
            <person name="Brown C.T."/>
            <person name="Hug L.A."/>
            <person name="Sharon I."/>
            <person name="Castelle C.J."/>
            <person name="Probst A.J."/>
            <person name="Thomas B.C."/>
            <person name="Singh A."/>
            <person name="Wilkins M.J."/>
            <person name="Karaoz U."/>
            <person name="Brodie E.L."/>
            <person name="Williams K.H."/>
            <person name="Hubbard S.S."/>
            <person name="Banfield J.F."/>
        </authorList>
    </citation>
    <scope>NUCLEOTIDE SEQUENCE [LARGE SCALE GENOMIC DNA]</scope>
</reference>
<evidence type="ECO:0000256" key="1">
    <source>
        <dbReference type="ARBA" id="ARBA00001602"/>
    </source>
</evidence>
<dbReference type="PROSITE" id="PS00923">
    <property type="entry name" value="ASP_GLU_RACEMASE_1"/>
    <property type="match status" value="1"/>
</dbReference>
<dbReference type="Pfam" id="PF01177">
    <property type="entry name" value="Asp_Glu_race"/>
    <property type="match status" value="1"/>
</dbReference>
<evidence type="ECO:0000256" key="4">
    <source>
        <dbReference type="ARBA" id="ARBA00022984"/>
    </source>
</evidence>
<protein>
    <recommendedName>
        <fullName evidence="2 7">Glutamate racemase</fullName>
        <ecNumber evidence="2 7">5.1.1.3</ecNumber>
    </recommendedName>
</protein>
<dbReference type="SUPFAM" id="SSF53681">
    <property type="entry name" value="Aspartate/glutamate racemase"/>
    <property type="match status" value="2"/>
</dbReference>
<proteinExistence type="inferred from homology"/>
<comment type="pathway">
    <text evidence="7">Cell wall biogenesis; peptidoglycan biosynthesis.</text>
</comment>
<feature type="binding site" evidence="7">
    <location>
        <begin position="78"/>
        <end position="79"/>
    </location>
    <ligand>
        <name>substrate</name>
    </ligand>
</feature>
<dbReference type="Gene3D" id="3.40.50.1860">
    <property type="match status" value="2"/>
</dbReference>
<dbReference type="AlphaFoldDB" id="A0A1G2FYN5"/>
<dbReference type="UniPathway" id="UPA00219"/>
<sequence>MVEKRNQRIGVFDSGLGGLFTLRALARDLPMYDYVYVGDTKRVPYGNRSPKTVYEFTRQAVEYLFLQKKCKLVIVACNTASALALRRLQREFLPNHFPDRRLLGVLVPLAEAIQERGSRRVGVLATQSTTESHAIQREIVKRIARVAVFERAAPLLVPIIESGELQLARDALAFYLKPLIQKNTDCLALGCTHYPIFKRTIKSMVGPDVAVVSQDEFLGAKLADYLKRHPDVEQSLSRGRRRIICLTDKTPEFEKRAKEWFGKSMPLKFISF</sequence>
<comment type="catalytic activity">
    <reaction evidence="1 7">
        <text>L-glutamate = D-glutamate</text>
        <dbReference type="Rhea" id="RHEA:12813"/>
        <dbReference type="ChEBI" id="CHEBI:29985"/>
        <dbReference type="ChEBI" id="CHEBI:29986"/>
        <dbReference type="EC" id="5.1.1.3"/>
    </reaction>
</comment>
<dbReference type="GO" id="GO:0009252">
    <property type="term" value="P:peptidoglycan biosynthetic process"/>
    <property type="evidence" value="ECO:0007669"/>
    <property type="project" value="UniProtKB-UniRule"/>
</dbReference>
<dbReference type="PANTHER" id="PTHR21198">
    <property type="entry name" value="GLUTAMATE RACEMASE"/>
    <property type="match status" value="1"/>
</dbReference>
<name>A0A1G2FYN5_9BACT</name>
<keyword evidence="5 7" id="KW-0413">Isomerase</keyword>
<organism evidence="8 9">
    <name type="scientific">Candidatus Ryanbacteria bacterium RIFCSPHIGHO2_01_FULL_45_22</name>
    <dbReference type="NCBI Taxonomy" id="1802114"/>
    <lineage>
        <taxon>Bacteria</taxon>
        <taxon>Candidatus Ryaniibacteriota</taxon>
    </lineage>
</organism>
<dbReference type="STRING" id="1802114.A2719_00590"/>
<dbReference type="NCBIfam" id="TIGR00067">
    <property type="entry name" value="glut_race"/>
    <property type="match status" value="1"/>
</dbReference>
<accession>A0A1G2FYN5</accession>
<keyword evidence="4 7" id="KW-0573">Peptidoglycan synthesis</keyword>
<gene>
    <name evidence="7" type="primary">murI</name>
    <name evidence="8" type="ORF">A2719_00590</name>
</gene>
<evidence type="ECO:0000256" key="2">
    <source>
        <dbReference type="ARBA" id="ARBA00013090"/>
    </source>
</evidence>
<dbReference type="Proteomes" id="UP000177480">
    <property type="component" value="Unassembled WGS sequence"/>
</dbReference>
<evidence type="ECO:0000256" key="6">
    <source>
        <dbReference type="ARBA" id="ARBA00023316"/>
    </source>
</evidence>